<keyword evidence="4 8" id="KW-0378">Hydrolase</keyword>
<dbReference type="InterPro" id="IPR027520">
    <property type="entry name" value="Slx1"/>
</dbReference>
<dbReference type="Gene3D" id="3.40.1440.10">
    <property type="entry name" value="GIY-YIG endonuclease"/>
    <property type="match status" value="1"/>
</dbReference>
<evidence type="ECO:0000256" key="1">
    <source>
        <dbReference type="ARBA" id="ARBA00022722"/>
    </source>
</evidence>
<comment type="function">
    <text evidence="8">Catalytic subunit of the SLX1-SLX4 structure-specific endonuclease that resolves DNA secondary structures generated during DNA repair and recombination. Has endonuclease activity towards branched DNA substrates, introducing single-strand cuts in duplex DNA close to junctions with ss-DNA.</text>
</comment>
<dbReference type="HAMAP" id="MF_03100">
    <property type="entry name" value="Endonuc_su_Slx1"/>
    <property type="match status" value="1"/>
</dbReference>
<accession>A0ABP0ECL6</accession>
<keyword evidence="2 8" id="KW-0255">Endonuclease</keyword>
<dbReference type="InterPro" id="IPR035901">
    <property type="entry name" value="GIY-YIG_endonuc_sf"/>
</dbReference>
<evidence type="ECO:0000256" key="6">
    <source>
        <dbReference type="ARBA" id="ARBA00023204"/>
    </source>
</evidence>
<comment type="caution">
    <text evidence="8">Lacks conserved residue(s) required for the propagation of feature annotation.</text>
</comment>
<evidence type="ECO:0000256" key="2">
    <source>
        <dbReference type="ARBA" id="ARBA00022759"/>
    </source>
</evidence>
<sequence length="305" mass="35143">MATDHISVHVVPRVYAVYLLQSVPKPQSFYVGSSPDPVRRLRQHNGELKAGGAYRTKRDGSRPWKIVCLIYGFPSKVAALQFEHALQHPYQTRHIEPSKRVSKSKKSHNSVHHKLANIRLLVDSSILFKTLNLKIILCDPLVEKIWFQNKFKIPTVHETQSSNMDSFQESQIFFESCERKIFGKAKEYLLTGPKECQYCFKRIDYYSEVPEVPFNSQNELEQFLQLGKLPLVATCSNLECPMMCHLTCMAKAQPVSDLQLLPALENNPVVCELCKEVMHWPDLARIGTLLREYFIKDAIKKPQRK</sequence>
<protein>
    <submittedName>
        <fullName evidence="10">Structure-specific endonuclease subunit Slx1p</fullName>
    </submittedName>
</protein>
<dbReference type="EMBL" id="OZ004254">
    <property type="protein sequence ID" value="CAK7897883.1"/>
    <property type="molecule type" value="Genomic_DNA"/>
</dbReference>
<gene>
    <name evidence="10" type="primary">SLX1</name>
    <name evidence="10" type="ORF">CAAN4_B11870</name>
</gene>
<feature type="domain" description="GIY-YIG" evidence="9">
    <location>
        <begin position="13"/>
        <end position="96"/>
    </location>
</feature>
<evidence type="ECO:0000256" key="5">
    <source>
        <dbReference type="ARBA" id="ARBA00023172"/>
    </source>
</evidence>
<evidence type="ECO:0000313" key="11">
    <source>
        <dbReference type="Proteomes" id="UP001497600"/>
    </source>
</evidence>
<organism evidence="10 11">
    <name type="scientific">[Candida] anglica</name>
    <dbReference type="NCBI Taxonomy" id="148631"/>
    <lineage>
        <taxon>Eukaryota</taxon>
        <taxon>Fungi</taxon>
        <taxon>Dikarya</taxon>
        <taxon>Ascomycota</taxon>
        <taxon>Saccharomycotina</taxon>
        <taxon>Pichiomycetes</taxon>
        <taxon>Debaryomycetaceae</taxon>
        <taxon>Kurtzmaniella</taxon>
    </lineage>
</organism>
<comment type="cofactor">
    <cofactor evidence="8">
        <name>a divalent metal cation</name>
        <dbReference type="ChEBI" id="CHEBI:60240"/>
    </cofactor>
</comment>
<evidence type="ECO:0000313" key="10">
    <source>
        <dbReference type="EMBL" id="CAK7897883.1"/>
    </source>
</evidence>
<dbReference type="Proteomes" id="UP001497600">
    <property type="component" value="Chromosome B"/>
</dbReference>
<reference evidence="10 11" key="1">
    <citation type="submission" date="2024-01" db="EMBL/GenBank/DDBJ databases">
        <authorList>
            <consortium name="Genoscope - CEA"/>
            <person name="William W."/>
        </authorList>
    </citation>
    <scope>NUCLEOTIDE SEQUENCE [LARGE SCALE GENOMIC DNA]</scope>
    <source>
        <strain evidence="10 11">29B2s-10</strain>
    </source>
</reference>
<dbReference type="SUPFAM" id="SSF82771">
    <property type="entry name" value="GIY-YIG endonuclease"/>
    <property type="match status" value="1"/>
</dbReference>
<dbReference type="PANTHER" id="PTHR20208">
    <property type="entry name" value="STRUCTURE-SPECIFIC ENDONUCLEASE SUBUNIT SLX1"/>
    <property type="match status" value="1"/>
</dbReference>
<comment type="similarity">
    <text evidence="8">Belongs to the SLX1 family.</text>
</comment>
<keyword evidence="6 8" id="KW-0234">DNA repair</keyword>
<dbReference type="GO" id="GO:0004519">
    <property type="term" value="F:endonuclease activity"/>
    <property type="evidence" value="ECO:0007669"/>
    <property type="project" value="UniProtKB-KW"/>
</dbReference>
<dbReference type="InterPro" id="IPR013083">
    <property type="entry name" value="Znf_RING/FYVE/PHD"/>
</dbReference>
<dbReference type="PANTHER" id="PTHR20208:SF10">
    <property type="entry name" value="STRUCTURE-SPECIFIC ENDONUCLEASE SUBUNIT SLX1"/>
    <property type="match status" value="1"/>
</dbReference>
<dbReference type="InterPro" id="IPR000305">
    <property type="entry name" value="GIY-YIG_endonuc"/>
</dbReference>
<proteinExistence type="inferred from homology"/>
<keyword evidence="5 8" id="KW-0233">DNA recombination</keyword>
<dbReference type="InterPro" id="IPR050381">
    <property type="entry name" value="SLX1_endonuclease"/>
</dbReference>
<evidence type="ECO:0000256" key="4">
    <source>
        <dbReference type="ARBA" id="ARBA00022801"/>
    </source>
</evidence>
<comment type="subunit">
    <text evidence="8">Forms a heterodimer with SLX4.</text>
</comment>
<keyword evidence="11" id="KW-1185">Reference proteome</keyword>
<evidence type="ECO:0000256" key="3">
    <source>
        <dbReference type="ARBA" id="ARBA00022763"/>
    </source>
</evidence>
<keyword evidence="1 8" id="KW-0540">Nuclease</keyword>
<evidence type="ECO:0000256" key="7">
    <source>
        <dbReference type="ARBA" id="ARBA00023242"/>
    </source>
</evidence>
<comment type="subcellular location">
    <subcellularLocation>
        <location evidence="8">Nucleus</location>
    </subcellularLocation>
</comment>
<evidence type="ECO:0000256" key="8">
    <source>
        <dbReference type="HAMAP-Rule" id="MF_03100"/>
    </source>
</evidence>
<evidence type="ECO:0000259" key="9">
    <source>
        <dbReference type="PROSITE" id="PS50164"/>
    </source>
</evidence>
<name>A0ABP0ECL6_9ASCO</name>
<keyword evidence="7 8" id="KW-0539">Nucleus</keyword>
<dbReference type="Pfam" id="PF01541">
    <property type="entry name" value="GIY-YIG"/>
    <property type="match status" value="1"/>
</dbReference>
<dbReference type="Gene3D" id="3.30.40.10">
    <property type="entry name" value="Zinc/RING finger domain, C3HC4 (zinc finger)"/>
    <property type="match status" value="1"/>
</dbReference>
<keyword evidence="3 8" id="KW-0227">DNA damage</keyword>
<dbReference type="CDD" id="cd10455">
    <property type="entry name" value="GIY-YIG_SLX1"/>
    <property type="match status" value="1"/>
</dbReference>
<dbReference type="PROSITE" id="PS50164">
    <property type="entry name" value="GIY_YIG"/>
    <property type="match status" value="1"/>
</dbReference>